<comment type="caution">
    <text evidence="1">The sequence shown here is derived from an EMBL/GenBank/DDBJ whole genome shotgun (WGS) entry which is preliminary data.</text>
</comment>
<keyword evidence="2" id="KW-1185">Reference proteome</keyword>
<dbReference type="EMBL" id="QTSX02000100">
    <property type="protein sequence ID" value="KAJ9088647.1"/>
    <property type="molecule type" value="Genomic_DNA"/>
</dbReference>
<sequence>MMKLNRVHLPSELFNTIFSHALTTEKEEIIGLLLGDWKSADTSIEVQLAQTNLSGNSILRETDTFDAYITHVSVVVRSDKRHDRVEVAPEQLHEAFLKAEDIEKRTQKRTRVVGWYHSHPHITVFPSSVDLRTQAGQQRLDPRFFGLILSCFDTNAQMAQTIQLTCFQTLVDSNQSQSHKHVSLSITPAPPTRESLNSKFEIINQIQREAHTLLHQNMGPIPTRQDEILHYNLGALEATSAYNNQIWNLTCLHVYPAIESAKSVCCSKRSREKSQASYASLLNAETSALSSKDDVLLKPEPPSDLIQW</sequence>
<evidence type="ECO:0000313" key="2">
    <source>
        <dbReference type="Proteomes" id="UP001165960"/>
    </source>
</evidence>
<name>A0ACC2UPD6_9FUNG</name>
<accession>A0ACC2UPD6</accession>
<protein>
    <submittedName>
        <fullName evidence="1">Uncharacterized protein</fullName>
    </submittedName>
</protein>
<proteinExistence type="predicted"/>
<evidence type="ECO:0000313" key="1">
    <source>
        <dbReference type="EMBL" id="KAJ9088647.1"/>
    </source>
</evidence>
<dbReference type="Proteomes" id="UP001165960">
    <property type="component" value="Unassembled WGS sequence"/>
</dbReference>
<reference evidence="1" key="1">
    <citation type="submission" date="2022-04" db="EMBL/GenBank/DDBJ databases">
        <title>Genome of the entomopathogenic fungus Entomophthora muscae.</title>
        <authorList>
            <person name="Elya C."/>
            <person name="Lovett B.R."/>
            <person name="Lee E."/>
            <person name="Macias A.M."/>
            <person name="Hajek A.E."/>
            <person name="De Bivort B.L."/>
            <person name="Kasson M.T."/>
            <person name="De Fine Licht H.H."/>
            <person name="Stajich J.E."/>
        </authorList>
    </citation>
    <scope>NUCLEOTIDE SEQUENCE</scope>
    <source>
        <strain evidence="1">Berkeley</strain>
    </source>
</reference>
<organism evidence="1 2">
    <name type="scientific">Entomophthora muscae</name>
    <dbReference type="NCBI Taxonomy" id="34485"/>
    <lineage>
        <taxon>Eukaryota</taxon>
        <taxon>Fungi</taxon>
        <taxon>Fungi incertae sedis</taxon>
        <taxon>Zoopagomycota</taxon>
        <taxon>Entomophthoromycotina</taxon>
        <taxon>Entomophthoromycetes</taxon>
        <taxon>Entomophthorales</taxon>
        <taxon>Entomophthoraceae</taxon>
        <taxon>Entomophthora</taxon>
    </lineage>
</organism>
<gene>
    <name evidence="1" type="ORF">DSO57_1020980</name>
</gene>